<keyword evidence="1" id="KW-0472">Membrane</keyword>
<dbReference type="Proteomes" id="UP000059188">
    <property type="component" value="Unassembled WGS sequence"/>
</dbReference>
<name>A0A0B7G1A2_THACB</name>
<evidence type="ECO:0000313" key="2">
    <source>
        <dbReference type="EMBL" id="CEL62232.1"/>
    </source>
</evidence>
<organism evidence="2 3">
    <name type="scientific">Thanatephorus cucumeris (strain AG1-IB / isolate 7/3/14)</name>
    <name type="common">Lettuce bottom rot fungus</name>
    <name type="synonym">Rhizoctonia solani</name>
    <dbReference type="NCBI Taxonomy" id="1108050"/>
    <lineage>
        <taxon>Eukaryota</taxon>
        <taxon>Fungi</taxon>
        <taxon>Dikarya</taxon>
        <taxon>Basidiomycota</taxon>
        <taxon>Agaricomycotina</taxon>
        <taxon>Agaricomycetes</taxon>
        <taxon>Cantharellales</taxon>
        <taxon>Ceratobasidiaceae</taxon>
        <taxon>Rhizoctonia</taxon>
        <taxon>Rhizoctonia solani AG-1</taxon>
    </lineage>
</organism>
<proteinExistence type="predicted"/>
<protein>
    <submittedName>
        <fullName evidence="2">Uncharacterized protein</fullName>
    </submittedName>
</protein>
<gene>
    <name evidence="2" type="ORF">RSOLAG1IB_10306</name>
</gene>
<feature type="transmembrane region" description="Helical" evidence="1">
    <location>
        <begin position="91"/>
        <end position="111"/>
    </location>
</feature>
<accession>A0A0B7G1A2</accession>
<reference evidence="2 3" key="1">
    <citation type="submission" date="2014-11" db="EMBL/GenBank/DDBJ databases">
        <authorList>
            <person name="Wibberg Daniel"/>
        </authorList>
    </citation>
    <scope>NUCLEOTIDE SEQUENCE [LARGE SCALE GENOMIC DNA]</scope>
    <source>
        <strain evidence="2">Rhizoctonia solani AG1-IB 7/3/14</strain>
    </source>
</reference>
<dbReference type="AlphaFoldDB" id="A0A0B7G1A2"/>
<evidence type="ECO:0000313" key="3">
    <source>
        <dbReference type="Proteomes" id="UP000059188"/>
    </source>
</evidence>
<feature type="transmembrane region" description="Helical" evidence="1">
    <location>
        <begin position="51"/>
        <end position="70"/>
    </location>
</feature>
<keyword evidence="3" id="KW-1185">Reference proteome</keyword>
<evidence type="ECO:0000256" key="1">
    <source>
        <dbReference type="SAM" id="Phobius"/>
    </source>
</evidence>
<dbReference type="EMBL" id="LN679163">
    <property type="protein sequence ID" value="CEL62232.1"/>
    <property type="molecule type" value="Genomic_DNA"/>
</dbReference>
<keyword evidence="1" id="KW-0812">Transmembrane</keyword>
<keyword evidence="1" id="KW-1133">Transmembrane helix</keyword>
<sequence length="114" mass="12399">MRQVLFLESFGKCTATCGGAITKSSTLKILLSQPSTTLIPALSAWLRTDKLHLSVALLTSAWTIVTYTLAPTHSHGKYAPNLVIESVVETCRVIAYMSVTVLVGTLFLSIWEDV</sequence>